<protein>
    <submittedName>
        <fullName evidence="2">Uncharacterized protein</fullName>
    </submittedName>
</protein>
<dbReference type="EMBL" id="LR134355">
    <property type="protein sequence ID" value="VEG50293.1"/>
    <property type="molecule type" value="Genomic_DNA"/>
</dbReference>
<dbReference type="RefSeq" id="WP_170217482.1">
    <property type="nucleotide sequence ID" value="NZ_AP022604.1"/>
</dbReference>
<gene>
    <name evidence="2" type="ORF">NCTC10485_04611</name>
</gene>
<sequence>MTPENRESETDVEPDPKVARSRAGKDEDGAYVGRASSDDDFDAGETGAEARSRRD</sequence>
<keyword evidence="3" id="KW-1185">Reference proteome</keyword>
<evidence type="ECO:0000313" key="3">
    <source>
        <dbReference type="Proteomes" id="UP000282551"/>
    </source>
</evidence>
<organism evidence="2 3">
    <name type="scientific">Mycolicibacterium chitae</name>
    <name type="common">Mycobacterium chitae</name>
    <dbReference type="NCBI Taxonomy" id="1792"/>
    <lineage>
        <taxon>Bacteria</taxon>
        <taxon>Bacillati</taxon>
        <taxon>Actinomycetota</taxon>
        <taxon>Actinomycetes</taxon>
        <taxon>Mycobacteriales</taxon>
        <taxon>Mycobacteriaceae</taxon>
        <taxon>Mycolicibacterium</taxon>
    </lineage>
</organism>
<dbReference type="Proteomes" id="UP000282551">
    <property type="component" value="Chromosome"/>
</dbReference>
<reference evidence="2 3" key="1">
    <citation type="submission" date="2018-12" db="EMBL/GenBank/DDBJ databases">
        <authorList>
            <consortium name="Pathogen Informatics"/>
        </authorList>
    </citation>
    <scope>NUCLEOTIDE SEQUENCE [LARGE SCALE GENOMIC DNA]</scope>
    <source>
        <strain evidence="2 3">NCTC10485</strain>
    </source>
</reference>
<proteinExistence type="predicted"/>
<evidence type="ECO:0000256" key="1">
    <source>
        <dbReference type="SAM" id="MobiDB-lite"/>
    </source>
</evidence>
<dbReference type="AlphaFoldDB" id="A0A3S4T407"/>
<feature type="region of interest" description="Disordered" evidence="1">
    <location>
        <begin position="1"/>
        <end position="55"/>
    </location>
</feature>
<accession>A0A3S4T407</accession>
<evidence type="ECO:0000313" key="2">
    <source>
        <dbReference type="EMBL" id="VEG50293.1"/>
    </source>
</evidence>
<name>A0A3S4T407_MYCCI</name>
<feature type="compositionally biased region" description="Basic and acidic residues" evidence="1">
    <location>
        <begin position="1"/>
        <end position="28"/>
    </location>
</feature>